<keyword evidence="3" id="KW-0809">Transit peptide</keyword>
<dbReference type="GO" id="GO:0051087">
    <property type="term" value="F:protein-folding chaperone binding"/>
    <property type="evidence" value="ECO:0007669"/>
    <property type="project" value="TreeGrafter"/>
</dbReference>
<organism evidence="7 8">
    <name type="scientific">Novosphingobium nitrogenifigens DSM 19370</name>
    <dbReference type="NCBI Taxonomy" id="983920"/>
    <lineage>
        <taxon>Bacteria</taxon>
        <taxon>Pseudomonadati</taxon>
        <taxon>Pseudomonadota</taxon>
        <taxon>Alphaproteobacteria</taxon>
        <taxon>Sphingomonadales</taxon>
        <taxon>Sphingomonadaceae</taxon>
        <taxon>Novosphingobium</taxon>
    </lineage>
</organism>
<dbReference type="Gene3D" id="3.10.450.240">
    <property type="match status" value="1"/>
</dbReference>
<gene>
    <name evidence="7" type="ORF">Y88_2267</name>
</gene>
<comment type="similarity">
    <text evidence="2">Belongs to the Tim44 family.</text>
</comment>
<dbReference type="PANTHER" id="PTHR10721">
    <property type="entry name" value="MITOCHONDRIAL IMPORT INNER MEMBRANE TRANSLOCASE SUBUNIT TIM44"/>
    <property type="match status" value="1"/>
</dbReference>
<dbReference type="NCBIfam" id="NF033779">
    <property type="entry name" value="Tim44_TimA_adap"/>
    <property type="match status" value="1"/>
</dbReference>
<dbReference type="InterPro" id="IPR016985">
    <property type="entry name" value="UCP031890_Tim44-rel"/>
</dbReference>
<evidence type="ECO:0000256" key="4">
    <source>
        <dbReference type="ARBA" id="ARBA00023136"/>
    </source>
</evidence>
<dbReference type="PANTHER" id="PTHR10721:SF1">
    <property type="entry name" value="MITOCHONDRIAL IMPORT INNER MEMBRANE TRANSLOCASE SUBUNIT TIM44"/>
    <property type="match status" value="1"/>
</dbReference>
<dbReference type="HOGENOM" id="CLU_086329_1_1_5"/>
<proteinExistence type="inferred from homology"/>
<dbReference type="AlphaFoldDB" id="F1Z646"/>
<dbReference type="InterPro" id="IPR007379">
    <property type="entry name" value="Tim44-like_dom"/>
</dbReference>
<evidence type="ECO:0000256" key="2">
    <source>
        <dbReference type="ARBA" id="ARBA00009597"/>
    </source>
</evidence>
<dbReference type="SMART" id="SM00978">
    <property type="entry name" value="Tim44"/>
    <property type="match status" value="1"/>
</dbReference>
<evidence type="ECO:0000256" key="1">
    <source>
        <dbReference type="ARBA" id="ARBA00004370"/>
    </source>
</evidence>
<evidence type="ECO:0000256" key="3">
    <source>
        <dbReference type="ARBA" id="ARBA00022946"/>
    </source>
</evidence>
<keyword evidence="8" id="KW-1185">Reference proteome</keyword>
<dbReference type="eggNOG" id="COG4395">
    <property type="taxonomic scope" value="Bacteria"/>
</dbReference>
<feature type="region of interest" description="Disordered" evidence="5">
    <location>
        <begin position="24"/>
        <end position="63"/>
    </location>
</feature>
<dbReference type="SUPFAM" id="SSF54427">
    <property type="entry name" value="NTF2-like"/>
    <property type="match status" value="1"/>
</dbReference>
<evidence type="ECO:0000313" key="8">
    <source>
        <dbReference type="Proteomes" id="UP000004728"/>
    </source>
</evidence>
<dbReference type="STRING" id="983920.Y88_2267"/>
<feature type="domain" description="Tim44-like" evidence="6">
    <location>
        <begin position="71"/>
        <end position="217"/>
    </location>
</feature>
<sequence>MAMIALFLGLRLYAVLGRRAEGSDEPLRRRVEQPDPQAALRAMPSKLPEKPAMTGRPSLPTAEPSAFDAGAETGIRAIIAADRRFDVALFLTGAKAAYGMVLDAFWRGDKDALAQLCERSVYESFAAAIDARKQAGETVDARLIRVDDARIVSADFNAPVARIAVRFVADVATVTRNTEGTVVAGSLDDAIESRDLWTFSRDLTSRDPDWQLDETDQG</sequence>
<feature type="compositionally biased region" description="Basic and acidic residues" evidence="5">
    <location>
        <begin position="24"/>
        <end position="33"/>
    </location>
</feature>
<accession>F1Z646</accession>
<dbReference type="EMBL" id="AEWJ01000024">
    <property type="protein sequence ID" value="EGD59828.1"/>
    <property type="molecule type" value="Genomic_DNA"/>
</dbReference>
<evidence type="ECO:0000313" key="7">
    <source>
        <dbReference type="EMBL" id="EGD59828.1"/>
    </source>
</evidence>
<comment type="caution">
    <text evidence="7">The sequence shown here is derived from an EMBL/GenBank/DDBJ whole genome shotgun (WGS) entry which is preliminary data.</text>
</comment>
<dbReference type="Proteomes" id="UP000004728">
    <property type="component" value="Unassembled WGS sequence"/>
</dbReference>
<comment type="subcellular location">
    <subcellularLocation>
        <location evidence="1">Membrane</location>
    </subcellularLocation>
</comment>
<keyword evidence="4" id="KW-0472">Membrane</keyword>
<evidence type="ECO:0000256" key="5">
    <source>
        <dbReference type="SAM" id="MobiDB-lite"/>
    </source>
</evidence>
<name>F1Z646_9SPHN</name>
<dbReference type="PIRSF" id="PIRSF031890">
    <property type="entry name" value="UCP031890_transporter_Tim44"/>
    <property type="match status" value="1"/>
</dbReference>
<dbReference type="InterPro" id="IPR039544">
    <property type="entry name" value="Tim44-like"/>
</dbReference>
<dbReference type="InParanoid" id="F1Z646"/>
<protein>
    <submittedName>
        <fullName evidence="7">Import inner membrane translocase, subunit Tim44</fullName>
    </submittedName>
</protein>
<dbReference type="InterPro" id="IPR032710">
    <property type="entry name" value="NTF2-like_dom_sf"/>
</dbReference>
<reference evidence="7 8" key="1">
    <citation type="journal article" date="2012" name="J. Bacteriol.">
        <title>Draft Genome Sequence of Novosphingobium nitrogenifigens Y88T.</title>
        <authorList>
            <person name="Strabala T.J."/>
            <person name="Macdonald L."/>
            <person name="Liu V."/>
            <person name="Smit A.M."/>
        </authorList>
    </citation>
    <scope>NUCLEOTIDE SEQUENCE [LARGE SCALE GENOMIC DNA]</scope>
    <source>
        <strain evidence="7 8">DSM 19370</strain>
    </source>
</reference>
<evidence type="ECO:0000259" key="6">
    <source>
        <dbReference type="SMART" id="SM00978"/>
    </source>
</evidence>
<dbReference type="GO" id="GO:0030150">
    <property type="term" value="P:protein import into mitochondrial matrix"/>
    <property type="evidence" value="ECO:0007669"/>
    <property type="project" value="TreeGrafter"/>
</dbReference>
<dbReference type="Pfam" id="PF04280">
    <property type="entry name" value="Tim44"/>
    <property type="match status" value="1"/>
</dbReference>
<dbReference type="GO" id="GO:0016020">
    <property type="term" value="C:membrane"/>
    <property type="evidence" value="ECO:0007669"/>
    <property type="project" value="UniProtKB-SubCell"/>
</dbReference>